<evidence type="ECO:0000313" key="2">
    <source>
        <dbReference type="Proteomes" id="UP001359485"/>
    </source>
</evidence>
<gene>
    <name evidence="1" type="ORF">RUM44_009107</name>
</gene>
<protein>
    <submittedName>
        <fullName evidence="1">Uncharacterized protein</fullName>
    </submittedName>
</protein>
<sequence>MELPIKDNLCSGYPQQRLQENSRKKYMRHEVTKRHGSYDTSFIKCKAFDNNSLKNQYRILKGMAGGNDNITRPENKADIRIKEAVKIIYIFILTGFVVRDKAT</sequence>
<name>A0ABR1ASD9_POLSC</name>
<comment type="caution">
    <text evidence="1">The sequence shown here is derived from an EMBL/GenBank/DDBJ whole genome shotgun (WGS) entry which is preliminary data.</text>
</comment>
<keyword evidence="2" id="KW-1185">Reference proteome</keyword>
<reference evidence="1 2" key="1">
    <citation type="submission" date="2023-09" db="EMBL/GenBank/DDBJ databases">
        <title>Genomes of two closely related lineages of the louse Polyplax serrata with different host specificities.</title>
        <authorList>
            <person name="Martinu J."/>
            <person name="Tarabai H."/>
            <person name="Stefka J."/>
            <person name="Hypsa V."/>
        </authorList>
    </citation>
    <scope>NUCLEOTIDE SEQUENCE [LARGE SCALE GENOMIC DNA]</scope>
    <source>
        <strain evidence="1">98ZLc_SE</strain>
    </source>
</reference>
<proteinExistence type="predicted"/>
<evidence type="ECO:0000313" key="1">
    <source>
        <dbReference type="EMBL" id="KAK6626631.1"/>
    </source>
</evidence>
<accession>A0ABR1ASD9</accession>
<dbReference type="Proteomes" id="UP001359485">
    <property type="component" value="Unassembled WGS sequence"/>
</dbReference>
<organism evidence="1 2">
    <name type="scientific">Polyplax serrata</name>
    <name type="common">Common mouse louse</name>
    <dbReference type="NCBI Taxonomy" id="468196"/>
    <lineage>
        <taxon>Eukaryota</taxon>
        <taxon>Metazoa</taxon>
        <taxon>Ecdysozoa</taxon>
        <taxon>Arthropoda</taxon>
        <taxon>Hexapoda</taxon>
        <taxon>Insecta</taxon>
        <taxon>Pterygota</taxon>
        <taxon>Neoptera</taxon>
        <taxon>Paraneoptera</taxon>
        <taxon>Psocodea</taxon>
        <taxon>Troctomorpha</taxon>
        <taxon>Phthiraptera</taxon>
        <taxon>Anoplura</taxon>
        <taxon>Polyplacidae</taxon>
        <taxon>Polyplax</taxon>
    </lineage>
</organism>
<dbReference type="EMBL" id="JAWJWF010000045">
    <property type="protein sequence ID" value="KAK6626631.1"/>
    <property type="molecule type" value="Genomic_DNA"/>
</dbReference>